<sequence>MASIRVDEKASKPGQLTVTTELLQPTHSHERSPETSMEIRRNSSVSTPYSASAPNGFDTDIEAMMPVKSSEHLNKTTTGNNKPKSDCPVWPGQDHWRRKARAAKINNRSCQCMARLSRRNRIIAKILIVFLIVGIAVGVGFGISKPLGAGIWQPNNN</sequence>
<keyword evidence="2" id="KW-1185">Reference proteome</keyword>
<protein>
    <submittedName>
        <fullName evidence="1">Uncharacterized protein</fullName>
    </submittedName>
</protein>
<comment type="caution">
    <text evidence="1">The sequence shown here is derived from an EMBL/GenBank/DDBJ whole genome shotgun (WGS) entry which is preliminary data.</text>
</comment>
<organism evidence="1 2">
    <name type="scientific">Hypoxylon rubiginosum</name>
    <dbReference type="NCBI Taxonomy" id="110542"/>
    <lineage>
        <taxon>Eukaryota</taxon>
        <taxon>Fungi</taxon>
        <taxon>Dikarya</taxon>
        <taxon>Ascomycota</taxon>
        <taxon>Pezizomycotina</taxon>
        <taxon>Sordariomycetes</taxon>
        <taxon>Xylariomycetidae</taxon>
        <taxon>Xylariales</taxon>
        <taxon>Hypoxylaceae</taxon>
        <taxon>Hypoxylon</taxon>
    </lineage>
</organism>
<evidence type="ECO:0000313" key="1">
    <source>
        <dbReference type="EMBL" id="KAI4868259.1"/>
    </source>
</evidence>
<accession>A0ACB9ZAV5</accession>
<dbReference type="Proteomes" id="UP001497700">
    <property type="component" value="Unassembled WGS sequence"/>
</dbReference>
<gene>
    <name evidence="1" type="ORF">F4820DRAFT_134008</name>
</gene>
<dbReference type="EMBL" id="MU393439">
    <property type="protein sequence ID" value="KAI4868259.1"/>
    <property type="molecule type" value="Genomic_DNA"/>
</dbReference>
<evidence type="ECO:0000313" key="2">
    <source>
        <dbReference type="Proteomes" id="UP001497700"/>
    </source>
</evidence>
<proteinExistence type="predicted"/>
<name>A0ACB9ZAV5_9PEZI</name>
<reference evidence="1 2" key="1">
    <citation type="journal article" date="2022" name="New Phytol.">
        <title>Ecological generalism drives hyperdiversity of secondary metabolite gene clusters in xylarialean endophytes.</title>
        <authorList>
            <person name="Franco M.E.E."/>
            <person name="Wisecaver J.H."/>
            <person name="Arnold A.E."/>
            <person name="Ju Y.M."/>
            <person name="Slot J.C."/>
            <person name="Ahrendt S."/>
            <person name="Moore L.P."/>
            <person name="Eastman K.E."/>
            <person name="Scott K."/>
            <person name="Konkel Z."/>
            <person name="Mondo S.J."/>
            <person name="Kuo A."/>
            <person name="Hayes R.D."/>
            <person name="Haridas S."/>
            <person name="Andreopoulos B."/>
            <person name="Riley R."/>
            <person name="LaButti K."/>
            <person name="Pangilinan J."/>
            <person name="Lipzen A."/>
            <person name="Amirebrahimi M."/>
            <person name="Yan J."/>
            <person name="Adam C."/>
            <person name="Keymanesh K."/>
            <person name="Ng V."/>
            <person name="Louie K."/>
            <person name="Northen T."/>
            <person name="Drula E."/>
            <person name="Henrissat B."/>
            <person name="Hsieh H.M."/>
            <person name="Youens-Clark K."/>
            <person name="Lutzoni F."/>
            <person name="Miadlikowska J."/>
            <person name="Eastwood D.C."/>
            <person name="Hamelin R.C."/>
            <person name="Grigoriev I.V."/>
            <person name="U'Ren J.M."/>
        </authorList>
    </citation>
    <scope>NUCLEOTIDE SEQUENCE [LARGE SCALE GENOMIC DNA]</scope>
    <source>
        <strain evidence="1 2">CBS 119005</strain>
    </source>
</reference>